<dbReference type="AlphaFoldDB" id="A0A9P4XZE8"/>
<keyword evidence="2" id="KW-1185">Reference proteome</keyword>
<organism evidence="1 2">
    <name type="scientific">Cryphonectria parasitica (strain ATCC 38755 / EP155)</name>
    <dbReference type="NCBI Taxonomy" id="660469"/>
    <lineage>
        <taxon>Eukaryota</taxon>
        <taxon>Fungi</taxon>
        <taxon>Dikarya</taxon>
        <taxon>Ascomycota</taxon>
        <taxon>Pezizomycotina</taxon>
        <taxon>Sordariomycetes</taxon>
        <taxon>Sordariomycetidae</taxon>
        <taxon>Diaporthales</taxon>
        <taxon>Cryphonectriaceae</taxon>
        <taxon>Cryphonectria-Endothia species complex</taxon>
        <taxon>Cryphonectria</taxon>
    </lineage>
</organism>
<name>A0A9P4XZE8_CRYP1</name>
<gene>
    <name evidence="1" type="ORF">M406DRAFT_262269</name>
</gene>
<dbReference type="RefSeq" id="XP_040774682.1">
    <property type="nucleotide sequence ID" value="XM_040917498.1"/>
</dbReference>
<proteinExistence type="predicted"/>
<comment type="caution">
    <text evidence="1">The sequence shown here is derived from an EMBL/GenBank/DDBJ whole genome shotgun (WGS) entry which is preliminary data.</text>
</comment>
<dbReference type="OrthoDB" id="5241776at2759"/>
<reference evidence="1" key="1">
    <citation type="journal article" date="2020" name="Phytopathology">
        <title>Genome sequence of the chestnut blight fungus Cryphonectria parasitica EP155: A fundamental resource for an archetypical invasive plant pathogen.</title>
        <authorList>
            <person name="Crouch J.A."/>
            <person name="Dawe A."/>
            <person name="Aerts A."/>
            <person name="Barry K."/>
            <person name="Churchill A.C.L."/>
            <person name="Grimwood J."/>
            <person name="Hillman B."/>
            <person name="Milgroom M.G."/>
            <person name="Pangilinan J."/>
            <person name="Smith M."/>
            <person name="Salamov A."/>
            <person name="Schmutz J."/>
            <person name="Yadav J."/>
            <person name="Grigoriev I.V."/>
            <person name="Nuss D."/>
        </authorList>
    </citation>
    <scope>NUCLEOTIDE SEQUENCE</scope>
    <source>
        <strain evidence="1">EP155</strain>
    </source>
</reference>
<sequence>MLNRINKSHICKSSSIPKSTQDQDLLISRLLENFIEMLVYSYCKDYSFKSCKVSPEDSSRYIECIQLGCFKCDIMSSSPEKLCNIATQHRKLENEIEKRKTKLLCLH</sequence>
<dbReference type="EMBL" id="MU032349">
    <property type="protein sequence ID" value="KAF3763721.1"/>
    <property type="molecule type" value="Genomic_DNA"/>
</dbReference>
<evidence type="ECO:0000313" key="2">
    <source>
        <dbReference type="Proteomes" id="UP000803844"/>
    </source>
</evidence>
<dbReference type="Proteomes" id="UP000803844">
    <property type="component" value="Unassembled WGS sequence"/>
</dbReference>
<accession>A0A9P4XZE8</accession>
<protein>
    <submittedName>
        <fullName evidence="1">Uncharacterized protein</fullName>
    </submittedName>
</protein>
<evidence type="ECO:0000313" key="1">
    <source>
        <dbReference type="EMBL" id="KAF3763721.1"/>
    </source>
</evidence>
<dbReference type="GeneID" id="63834627"/>